<evidence type="ECO:0000313" key="10">
    <source>
        <dbReference type="Proteomes" id="UP001341281"/>
    </source>
</evidence>
<dbReference type="Proteomes" id="UP001341281">
    <property type="component" value="Chromosome 03"/>
</dbReference>
<keyword evidence="3" id="KW-0029">Amino-acid transport</keyword>
<evidence type="ECO:0000256" key="2">
    <source>
        <dbReference type="ARBA" id="ARBA00022692"/>
    </source>
</evidence>
<evidence type="ECO:0000256" key="5">
    <source>
        <dbReference type="ARBA" id="ARBA00023136"/>
    </source>
</evidence>
<proteinExistence type="predicted"/>
<feature type="domain" description="Amino acid transporter transmembrane" evidence="8">
    <location>
        <begin position="118"/>
        <end position="509"/>
    </location>
</feature>
<dbReference type="AlphaFoldDB" id="A0AAQ3SXF8"/>
<feature type="transmembrane region" description="Helical" evidence="7">
    <location>
        <begin position="490"/>
        <end position="511"/>
    </location>
</feature>
<gene>
    <name evidence="9" type="ORF">U9M48_012243</name>
</gene>
<evidence type="ECO:0000256" key="4">
    <source>
        <dbReference type="ARBA" id="ARBA00022989"/>
    </source>
</evidence>
<evidence type="ECO:0000259" key="8">
    <source>
        <dbReference type="Pfam" id="PF01490"/>
    </source>
</evidence>
<dbReference type="Pfam" id="PF01490">
    <property type="entry name" value="Aa_trans"/>
    <property type="match status" value="1"/>
</dbReference>
<reference evidence="9 10" key="1">
    <citation type="submission" date="2024-02" db="EMBL/GenBank/DDBJ databases">
        <title>High-quality chromosome-scale genome assembly of Pensacola bahiagrass (Paspalum notatum Flugge var. saurae).</title>
        <authorList>
            <person name="Vega J.M."/>
            <person name="Podio M."/>
            <person name="Orjuela J."/>
            <person name="Siena L.A."/>
            <person name="Pessino S.C."/>
            <person name="Combes M.C."/>
            <person name="Mariac C."/>
            <person name="Albertini E."/>
            <person name="Pupilli F."/>
            <person name="Ortiz J.P.A."/>
            <person name="Leblanc O."/>
        </authorList>
    </citation>
    <scope>NUCLEOTIDE SEQUENCE [LARGE SCALE GENOMIC DNA]</scope>
    <source>
        <strain evidence="9">R1</strain>
        <tissue evidence="9">Leaf</tissue>
    </source>
</reference>
<feature type="transmembrane region" description="Helical" evidence="7">
    <location>
        <begin position="205"/>
        <end position="225"/>
    </location>
</feature>
<evidence type="ECO:0000313" key="9">
    <source>
        <dbReference type="EMBL" id="WVZ62495.1"/>
    </source>
</evidence>
<keyword evidence="4 7" id="KW-1133">Transmembrane helix</keyword>
<feature type="transmembrane region" description="Helical" evidence="7">
    <location>
        <begin position="339"/>
        <end position="362"/>
    </location>
</feature>
<organism evidence="9 10">
    <name type="scientific">Paspalum notatum var. saurae</name>
    <dbReference type="NCBI Taxonomy" id="547442"/>
    <lineage>
        <taxon>Eukaryota</taxon>
        <taxon>Viridiplantae</taxon>
        <taxon>Streptophyta</taxon>
        <taxon>Embryophyta</taxon>
        <taxon>Tracheophyta</taxon>
        <taxon>Spermatophyta</taxon>
        <taxon>Magnoliopsida</taxon>
        <taxon>Liliopsida</taxon>
        <taxon>Poales</taxon>
        <taxon>Poaceae</taxon>
        <taxon>PACMAD clade</taxon>
        <taxon>Panicoideae</taxon>
        <taxon>Andropogonodae</taxon>
        <taxon>Paspaleae</taxon>
        <taxon>Paspalinae</taxon>
        <taxon>Paspalum</taxon>
    </lineage>
</organism>
<evidence type="ECO:0000256" key="6">
    <source>
        <dbReference type="SAM" id="MobiDB-lite"/>
    </source>
</evidence>
<dbReference type="GO" id="GO:0015179">
    <property type="term" value="F:L-amino acid transmembrane transporter activity"/>
    <property type="evidence" value="ECO:0007669"/>
    <property type="project" value="TreeGrafter"/>
</dbReference>
<dbReference type="InterPro" id="IPR013057">
    <property type="entry name" value="AA_transpt_TM"/>
</dbReference>
<name>A0AAQ3SXF8_PASNO</name>
<keyword evidence="2 7" id="KW-0812">Transmembrane</keyword>
<keyword evidence="5 7" id="KW-0472">Membrane</keyword>
<evidence type="ECO:0000256" key="3">
    <source>
        <dbReference type="ARBA" id="ARBA00022970"/>
    </source>
</evidence>
<feature type="transmembrane region" description="Helical" evidence="7">
    <location>
        <begin position="149"/>
        <end position="170"/>
    </location>
</feature>
<dbReference type="PANTHER" id="PTHR22950">
    <property type="entry name" value="AMINO ACID TRANSPORTER"/>
    <property type="match status" value="1"/>
</dbReference>
<dbReference type="PANTHER" id="PTHR22950:SF704">
    <property type="entry name" value="OS07G0231400 PROTEIN"/>
    <property type="match status" value="1"/>
</dbReference>
<evidence type="ECO:0000256" key="7">
    <source>
        <dbReference type="SAM" id="Phobius"/>
    </source>
</evidence>
<keyword evidence="3" id="KW-0813">Transport</keyword>
<feature type="transmembrane region" description="Helical" evidence="7">
    <location>
        <begin position="455"/>
        <end position="478"/>
    </location>
</feature>
<keyword evidence="10" id="KW-1185">Reference proteome</keyword>
<feature type="transmembrane region" description="Helical" evidence="7">
    <location>
        <begin position="303"/>
        <end position="327"/>
    </location>
</feature>
<comment type="subcellular location">
    <subcellularLocation>
        <location evidence="1">Membrane</location>
        <topology evidence="1">Multi-pass membrane protein</topology>
    </subcellularLocation>
</comment>
<feature type="transmembrane region" description="Helical" evidence="7">
    <location>
        <begin position="382"/>
        <end position="402"/>
    </location>
</feature>
<dbReference type="EMBL" id="CP144747">
    <property type="protein sequence ID" value="WVZ62495.1"/>
    <property type="molecule type" value="Genomic_DNA"/>
</dbReference>
<feature type="transmembrane region" description="Helical" evidence="7">
    <location>
        <begin position="123"/>
        <end position="143"/>
    </location>
</feature>
<feature type="region of interest" description="Disordered" evidence="6">
    <location>
        <begin position="91"/>
        <end position="119"/>
    </location>
</feature>
<feature type="transmembrane region" description="Helical" evidence="7">
    <location>
        <begin position="428"/>
        <end position="449"/>
    </location>
</feature>
<evidence type="ECO:0000256" key="1">
    <source>
        <dbReference type="ARBA" id="ARBA00004141"/>
    </source>
</evidence>
<feature type="transmembrane region" description="Helical" evidence="7">
    <location>
        <begin position="264"/>
        <end position="283"/>
    </location>
</feature>
<feature type="transmembrane region" description="Helical" evidence="7">
    <location>
        <begin position="237"/>
        <end position="257"/>
    </location>
</feature>
<dbReference type="GO" id="GO:0005774">
    <property type="term" value="C:vacuolar membrane"/>
    <property type="evidence" value="ECO:0007669"/>
    <property type="project" value="TreeGrafter"/>
</dbReference>
<feature type="compositionally biased region" description="Gly residues" evidence="6">
    <location>
        <begin position="91"/>
        <end position="102"/>
    </location>
</feature>
<accession>A0AAQ3SXF8</accession>
<sequence>MIYENKTSKKGKLFPQPIRTTPCLSRRIFSYPFIYHRRPPGNPVLPHPPGEAGGRGSKNPILLREAHCHCSPADAPSRVFLWLTGGAGDGGGQGRGRHGGGAAAAVARGRGSSGGGGATSAQTLGNVVVSIVGTGVLGLPYAFREAGWLAGSLGVATAGAATLYCMLLLVDCRDKLKEGETEEYCNGHYTYGDLGERCFGTIGRCLTEILILVSQAGGSVAYLIFIGQNLHSTFSQLMSSAGFLFAILLPVQIALSFIRSLSSLSPFSIFADVCNVLAMAIVIKEDLQLFDEPFANRKAFNGLWAVPFTFGVAVFCFEGFSMTLALEASMAERRKFRRVLSQAVAAIITVYVCFGVCGYLAYGEATKDIITLNLPNNWLSAAVKVGLCIALAFTFPVMMHPIHEIVESRFKSSGCFQKLSRNVRGAEWLGLHLSRILVVIVMTVVASFIPAFGSFISFVGSTMCALLSFVLPALFHLSIVGSSMPIWRRVLDYGILLFGFGFAGYGLVTALS</sequence>
<protein>
    <recommendedName>
        <fullName evidence="8">Amino acid transporter transmembrane domain-containing protein</fullName>
    </recommendedName>
</protein>